<protein>
    <submittedName>
        <fullName evidence="1">Uncharacterized protein</fullName>
    </submittedName>
</protein>
<dbReference type="EMBL" id="JAPUUL010001359">
    <property type="protein sequence ID" value="KAJ8127620.1"/>
    <property type="molecule type" value="Genomic_DNA"/>
</dbReference>
<evidence type="ECO:0000313" key="1">
    <source>
        <dbReference type="EMBL" id="KAJ8127620.1"/>
    </source>
</evidence>
<comment type="caution">
    <text evidence="1">The sequence shown here is derived from an EMBL/GenBank/DDBJ whole genome shotgun (WGS) entry which is preliminary data.</text>
</comment>
<evidence type="ECO:0000313" key="2">
    <source>
        <dbReference type="Proteomes" id="UP001153332"/>
    </source>
</evidence>
<organism evidence="1 2">
    <name type="scientific">Lasiodiplodia mahajangana</name>
    <dbReference type="NCBI Taxonomy" id="1108764"/>
    <lineage>
        <taxon>Eukaryota</taxon>
        <taxon>Fungi</taxon>
        <taxon>Dikarya</taxon>
        <taxon>Ascomycota</taxon>
        <taxon>Pezizomycotina</taxon>
        <taxon>Dothideomycetes</taxon>
        <taxon>Dothideomycetes incertae sedis</taxon>
        <taxon>Botryosphaeriales</taxon>
        <taxon>Botryosphaeriaceae</taxon>
        <taxon>Lasiodiplodia</taxon>
    </lineage>
</organism>
<proteinExistence type="predicted"/>
<keyword evidence="2" id="KW-1185">Reference proteome</keyword>
<accession>A0ACC2JJI3</accession>
<gene>
    <name evidence="1" type="ORF">O1611_g6013</name>
</gene>
<dbReference type="Proteomes" id="UP001153332">
    <property type="component" value="Unassembled WGS sequence"/>
</dbReference>
<reference evidence="1" key="1">
    <citation type="submission" date="2022-12" db="EMBL/GenBank/DDBJ databases">
        <title>Genome Sequence of Lasiodiplodia mahajangana.</title>
        <authorList>
            <person name="Buettner E."/>
        </authorList>
    </citation>
    <scope>NUCLEOTIDE SEQUENCE</scope>
    <source>
        <strain evidence="1">VT137</strain>
    </source>
</reference>
<name>A0ACC2JJI3_9PEZI</name>
<sequence>MSQGLGGNCISRADPSDGDSVILGPRPVTSAGTGNNSGSRGGGNSSTGGSVPVPGGKTGNTGSKSSGGTRTR</sequence>